<keyword evidence="7" id="KW-1185">Reference proteome</keyword>
<name>A0AAE0B3G0_9ROSI</name>
<feature type="domain" description="SWIM-type" evidence="5">
    <location>
        <begin position="147"/>
        <end position="188"/>
    </location>
</feature>
<evidence type="ECO:0000256" key="4">
    <source>
        <dbReference type="PROSITE-ProRule" id="PRU00325"/>
    </source>
</evidence>
<dbReference type="AlphaFoldDB" id="A0AAE0B3G0"/>
<evidence type="ECO:0000313" key="7">
    <source>
        <dbReference type="Proteomes" id="UP001281410"/>
    </source>
</evidence>
<evidence type="ECO:0000313" key="6">
    <source>
        <dbReference type="EMBL" id="KAK3229112.1"/>
    </source>
</evidence>
<dbReference type="SMART" id="SM00575">
    <property type="entry name" value="ZnF_PMZ"/>
    <property type="match status" value="1"/>
</dbReference>
<dbReference type="PANTHER" id="PTHR31973:SF187">
    <property type="entry name" value="MUTATOR TRANSPOSASE MUDRA PROTEIN"/>
    <property type="match status" value="1"/>
</dbReference>
<evidence type="ECO:0000259" key="5">
    <source>
        <dbReference type="PROSITE" id="PS50966"/>
    </source>
</evidence>
<dbReference type="InterPro" id="IPR006564">
    <property type="entry name" value="Znf_PMZ"/>
</dbReference>
<keyword evidence="2 4" id="KW-0863">Zinc-finger</keyword>
<dbReference type="EMBL" id="JANJYJ010000001">
    <property type="protein sequence ID" value="KAK3229112.1"/>
    <property type="molecule type" value="Genomic_DNA"/>
</dbReference>
<dbReference type="PANTHER" id="PTHR31973">
    <property type="entry name" value="POLYPROTEIN, PUTATIVE-RELATED"/>
    <property type="match status" value="1"/>
</dbReference>
<dbReference type="PROSITE" id="PS50966">
    <property type="entry name" value="ZF_SWIM"/>
    <property type="match status" value="1"/>
</dbReference>
<protein>
    <recommendedName>
        <fullName evidence="5">SWIM-type domain-containing protein</fullName>
    </recommendedName>
</protein>
<evidence type="ECO:0000256" key="3">
    <source>
        <dbReference type="ARBA" id="ARBA00022833"/>
    </source>
</evidence>
<gene>
    <name evidence="6" type="ORF">Dsin_000993</name>
</gene>
<comment type="caution">
    <text evidence="6">The sequence shown here is derived from an EMBL/GenBank/DDBJ whole genome shotgun (WGS) entry which is preliminary data.</text>
</comment>
<accession>A0AAE0B3G0</accession>
<dbReference type="Proteomes" id="UP001281410">
    <property type="component" value="Unassembled WGS sequence"/>
</dbReference>
<proteinExistence type="predicted"/>
<dbReference type="GO" id="GO:0008270">
    <property type="term" value="F:zinc ion binding"/>
    <property type="evidence" value="ECO:0007669"/>
    <property type="project" value="UniProtKB-KW"/>
</dbReference>
<sequence>MVFISDRHANIEAGISKVFPYATHTIYCWHFSENIKKRFHRKDVAKIIDKAARSYREFKYNRHIEELRNLHKGNTIIALLPVHTSGLAYTVPKEEFIRNMLQRWFHNRHQAAQSMRYQLTDASHLVILERVKKCSYMTVNPVDWNIFSVKLKEKQWTVNLAQKTCTCNKFQMDHFPCSHALATARERNLDLTSLCADYYKRETRIDAYSVPIMPVGHPSSWVVPSDIAARVVLNPKSKRQSGVNVLTISTFYIVRILPLPKQTYTCILGDMVGGTYSILQLHEVGLKSLEPVSLSSSAYRGQCMGSAVANLTCELAGDVEYEAERRNSVPGD</sequence>
<evidence type="ECO:0000256" key="2">
    <source>
        <dbReference type="ARBA" id="ARBA00022771"/>
    </source>
</evidence>
<keyword evidence="3" id="KW-0862">Zinc</keyword>
<organism evidence="6 7">
    <name type="scientific">Dipteronia sinensis</name>
    <dbReference type="NCBI Taxonomy" id="43782"/>
    <lineage>
        <taxon>Eukaryota</taxon>
        <taxon>Viridiplantae</taxon>
        <taxon>Streptophyta</taxon>
        <taxon>Embryophyta</taxon>
        <taxon>Tracheophyta</taxon>
        <taxon>Spermatophyta</taxon>
        <taxon>Magnoliopsida</taxon>
        <taxon>eudicotyledons</taxon>
        <taxon>Gunneridae</taxon>
        <taxon>Pentapetalae</taxon>
        <taxon>rosids</taxon>
        <taxon>malvids</taxon>
        <taxon>Sapindales</taxon>
        <taxon>Sapindaceae</taxon>
        <taxon>Hippocastanoideae</taxon>
        <taxon>Acereae</taxon>
        <taxon>Dipteronia</taxon>
    </lineage>
</organism>
<evidence type="ECO:0000256" key="1">
    <source>
        <dbReference type="ARBA" id="ARBA00022723"/>
    </source>
</evidence>
<reference evidence="6" key="1">
    <citation type="journal article" date="2023" name="Plant J.">
        <title>Genome sequences and population genomics provide insights into the demographic history, inbreeding, and mutation load of two 'living fossil' tree species of Dipteronia.</title>
        <authorList>
            <person name="Feng Y."/>
            <person name="Comes H.P."/>
            <person name="Chen J."/>
            <person name="Zhu S."/>
            <person name="Lu R."/>
            <person name="Zhang X."/>
            <person name="Li P."/>
            <person name="Qiu J."/>
            <person name="Olsen K.M."/>
            <person name="Qiu Y."/>
        </authorList>
    </citation>
    <scope>NUCLEOTIDE SEQUENCE</scope>
    <source>
        <strain evidence="6">NBL</strain>
    </source>
</reference>
<dbReference type="Pfam" id="PF04434">
    <property type="entry name" value="SWIM"/>
    <property type="match status" value="1"/>
</dbReference>
<keyword evidence="1" id="KW-0479">Metal-binding</keyword>
<dbReference type="InterPro" id="IPR007527">
    <property type="entry name" value="Znf_SWIM"/>
</dbReference>